<dbReference type="InterPro" id="IPR045133">
    <property type="entry name" value="IRE1/2-like"/>
</dbReference>
<keyword evidence="12" id="KW-0067">ATP-binding</keyword>
<dbReference type="OrthoDB" id="63989at2759"/>
<dbReference type="EMBL" id="LT598458">
    <property type="protein sequence ID" value="SCU91690.1"/>
    <property type="molecule type" value="Genomic_DNA"/>
</dbReference>
<keyword evidence="8 21" id="KW-0732">Signal</keyword>
<dbReference type="CDD" id="cd10422">
    <property type="entry name" value="RNase_Ire1"/>
    <property type="match status" value="1"/>
</dbReference>
<dbReference type="InterPro" id="IPR038357">
    <property type="entry name" value="KEN_sf"/>
</dbReference>
<dbReference type="GO" id="GO:0005634">
    <property type="term" value="C:nucleus"/>
    <property type="evidence" value="ECO:0007669"/>
    <property type="project" value="EnsemblFungi"/>
</dbReference>
<dbReference type="InterPro" id="IPR010513">
    <property type="entry name" value="KEN_dom"/>
</dbReference>
<keyword evidence="14 20" id="KW-1133">Transmembrane helix</keyword>
<feature type="chain" id="PRO_5009236081" description="non-specific serine/threonine protein kinase" evidence="21">
    <location>
        <begin position="27"/>
        <end position="1104"/>
    </location>
</feature>
<keyword evidence="6 20" id="KW-0812">Transmembrane</keyword>
<keyword evidence="4" id="KW-0723">Serine/threonine-protein kinase</keyword>
<dbReference type="PANTHER" id="PTHR13954:SF6">
    <property type="entry name" value="NON-SPECIFIC SERINE_THREONINE PROTEIN KINASE"/>
    <property type="match status" value="1"/>
</dbReference>
<keyword evidence="7" id="KW-0479">Metal-binding</keyword>
<evidence type="ECO:0000313" key="24">
    <source>
        <dbReference type="EMBL" id="SCU91690.1"/>
    </source>
</evidence>
<organism evidence="24 25">
    <name type="scientific">Lachancea dasiensis</name>
    <dbReference type="NCBI Taxonomy" id="1072105"/>
    <lineage>
        <taxon>Eukaryota</taxon>
        <taxon>Fungi</taxon>
        <taxon>Dikarya</taxon>
        <taxon>Ascomycota</taxon>
        <taxon>Saccharomycotina</taxon>
        <taxon>Saccharomycetes</taxon>
        <taxon>Saccharomycetales</taxon>
        <taxon>Saccharomycetaceae</taxon>
        <taxon>Lachancea</taxon>
    </lineage>
</organism>
<dbReference type="GO" id="GO:0006020">
    <property type="term" value="P:inositol metabolic process"/>
    <property type="evidence" value="ECO:0007669"/>
    <property type="project" value="EnsemblFungi"/>
</dbReference>
<evidence type="ECO:0000256" key="4">
    <source>
        <dbReference type="ARBA" id="ARBA00022527"/>
    </source>
</evidence>
<dbReference type="GO" id="GO:0031505">
    <property type="term" value="P:fungal-type cell wall organization"/>
    <property type="evidence" value="ECO:0007669"/>
    <property type="project" value="EnsemblFungi"/>
</dbReference>
<evidence type="ECO:0000259" key="23">
    <source>
        <dbReference type="PROSITE" id="PS51392"/>
    </source>
</evidence>
<evidence type="ECO:0000256" key="9">
    <source>
        <dbReference type="ARBA" id="ARBA00022741"/>
    </source>
</evidence>
<evidence type="ECO:0000256" key="11">
    <source>
        <dbReference type="ARBA" id="ARBA00022801"/>
    </source>
</evidence>
<feature type="signal peptide" evidence="21">
    <location>
        <begin position="1"/>
        <end position="26"/>
    </location>
</feature>
<dbReference type="FunFam" id="3.30.200.20:FF:000077">
    <property type="entry name" value="Putative Serine/threonine-protein kinase/endoribonuclease IRE1"/>
    <property type="match status" value="1"/>
</dbReference>
<reference evidence="24 25" key="1">
    <citation type="submission" date="2016-03" db="EMBL/GenBank/DDBJ databases">
        <authorList>
            <person name="Devillers H."/>
        </authorList>
    </citation>
    <scope>NUCLEOTIDE SEQUENCE [LARGE SCALE GENOMIC DNA]</scope>
    <source>
        <strain evidence="24">CBS 10888</strain>
    </source>
</reference>
<dbReference type="GO" id="GO:0046872">
    <property type="term" value="F:metal ion binding"/>
    <property type="evidence" value="ECO:0007669"/>
    <property type="project" value="UniProtKB-KW"/>
</dbReference>
<dbReference type="Gene3D" id="2.130.10.10">
    <property type="entry name" value="YVTN repeat-like/Quinoprotein amine dehydrogenase"/>
    <property type="match status" value="1"/>
</dbReference>
<dbReference type="GO" id="GO:1990604">
    <property type="term" value="C:IRE1-TRAF2-ASK1 complex"/>
    <property type="evidence" value="ECO:0007669"/>
    <property type="project" value="TreeGrafter"/>
</dbReference>
<evidence type="ECO:0000256" key="12">
    <source>
        <dbReference type="ARBA" id="ARBA00022840"/>
    </source>
</evidence>
<dbReference type="AlphaFoldDB" id="A0A1G4JM31"/>
<dbReference type="FunFam" id="1.20.1440.180:FF:000002">
    <property type="entry name" value="Serine/threonine-protein kinase/endoribonuclease IRE1"/>
    <property type="match status" value="1"/>
</dbReference>
<evidence type="ECO:0000256" key="14">
    <source>
        <dbReference type="ARBA" id="ARBA00022989"/>
    </source>
</evidence>
<name>A0A1G4JM31_9SACH</name>
<dbReference type="GO" id="GO:0006397">
    <property type="term" value="P:mRNA processing"/>
    <property type="evidence" value="ECO:0007669"/>
    <property type="project" value="InterPro"/>
</dbReference>
<dbReference type="Pfam" id="PF06479">
    <property type="entry name" value="Ribonuc_2-5A"/>
    <property type="match status" value="1"/>
</dbReference>
<dbReference type="InterPro" id="IPR008271">
    <property type="entry name" value="Ser/Thr_kinase_AS"/>
</dbReference>
<evidence type="ECO:0000256" key="3">
    <source>
        <dbReference type="ARBA" id="ARBA00012513"/>
    </source>
</evidence>
<dbReference type="InterPro" id="IPR011047">
    <property type="entry name" value="Quinoprotein_ADH-like_sf"/>
</dbReference>
<dbReference type="EC" id="2.7.11.1" evidence="3"/>
<dbReference type="STRING" id="1266660.A0A1G4JM31"/>
<feature type="compositionally biased region" description="Basic residues" evidence="19">
    <location>
        <begin position="632"/>
        <end position="646"/>
    </location>
</feature>
<comment type="cofactor">
    <cofactor evidence="1">
        <name>Mg(2+)</name>
        <dbReference type="ChEBI" id="CHEBI:18420"/>
    </cofactor>
</comment>
<dbReference type="SMART" id="SM00564">
    <property type="entry name" value="PQQ"/>
    <property type="match status" value="2"/>
</dbReference>
<evidence type="ECO:0000313" key="25">
    <source>
        <dbReference type="Proteomes" id="UP000190274"/>
    </source>
</evidence>
<dbReference type="GO" id="GO:0051082">
    <property type="term" value="F:unfolded protein binding"/>
    <property type="evidence" value="ECO:0007669"/>
    <property type="project" value="EnsemblFungi"/>
</dbReference>
<evidence type="ECO:0000256" key="21">
    <source>
        <dbReference type="SAM" id="SignalP"/>
    </source>
</evidence>
<dbReference type="GO" id="GO:0016787">
    <property type="term" value="F:hydrolase activity"/>
    <property type="evidence" value="ECO:0007669"/>
    <property type="project" value="UniProtKB-KW"/>
</dbReference>
<keyword evidence="16" id="KW-0325">Glycoprotein</keyword>
<accession>A0A1G4JM31</accession>
<comment type="catalytic activity">
    <reaction evidence="18">
        <text>L-seryl-[protein] + ATP = O-phospho-L-seryl-[protein] + ADP + H(+)</text>
        <dbReference type="Rhea" id="RHEA:17989"/>
        <dbReference type="Rhea" id="RHEA-COMP:9863"/>
        <dbReference type="Rhea" id="RHEA-COMP:11604"/>
        <dbReference type="ChEBI" id="CHEBI:15378"/>
        <dbReference type="ChEBI" id="CHEBI:29999"/>
        <dbReference type="ChEBI" id="CHEBI:30616"/>
        <dbReference type="ChEBI" id="CHEBI:83421"/>
        <dbReference type="ChEBI" id="CHEBI:456216"/>
        <dbReference type="EC" id="2.7.11.1"/>
    </reaction>
    <physiologicalReaction direction="left-to-right" evidence="18">
        <dbReference type="Rhea" id="RHEA:17990"/>
    </physiologicalReaction>
</comment>
<dbReference type="PROSITE" id="PS50011">
    <property type="entry name" value="PROTEIN_KINASE_DOM"/>
    <property type="match status" value="1"/>
</dbReference>
<dbReference type="GO" id="GO:0036498">
    <property type="term" value="P:IRE1-mediated unfolded protein response"/>
    <property type="evidence" value="ECO:0007669"/>
    <property type="project" value="EnsemblFungi"/>
</dbReference>
<dbReference type="Pfam" id="PF00069">
    <property type="entry name" value="Pkinase"/>
    <property type="match status" value="1"/>
</dbReference>
<evidence type="ECO:0000256" key="20">
    <source>
        <dbReference type="SAM" id="Phobius"/>
    </source>
</evidence>
<dbReference type="GO" id="GO:0070059">
    <property type="term" value="P:intrinsic apoptotic signaling pathway in response to endoplasmic reticulum stress"/>
    <property type="evidence" value="ECO:0007669"/>
    <property type="project" value="TreeGrafter"/>
</dbReference>
<dbReference type="PROSITE" id="PS51392">
    <property type="entry name" value="KEN"/>
    <property type="match status" value="1"/>
</dbReference>
<evidence type="ECO:0000256" key="6">
    <source>
        <dbReference type="ARBA" id="ARBA00022692"/>
    </source>
</evidence>
<dbReference type="GO" id="GO:0042802">
    <property type="term" value="F:identical protein binding"/>
    <property type="evidence" value="ECO:0007669"/>
    <property type="project" value="EnsemblFungi"/>
</dbReference>
<dbReference type="SMART" id="SM00580">
    <property type="entry name" value="PUG"/>
    <property type="match status" value="1"/>
</dbReference>
<evidence type="ECO:0000256" key="15">
    <source>
        <dbReference type="ARBA" id="ARBA00023136"/>
    </source>
</evidence>
<feature type="domain" description="KEN" evidence="23">
    <location>
        <begin position="974"/>
        <end position="1104"/>
    </location>
</feature>
<feature type="region of interest" description="Disordered" evidence="19">
    <location>
        <begin position="588"/>
        <end position="610"/>
    </location>
</feature>
<keyword evidence="10" id="KW-0418">Kinase</keyword>
<dbReference type="InterPro" id="IPR011009">
    <property type="entry name" value="Kinase-like_dom_sf"/>
</dbReference>
<dbReference type="GO" id="GO:0005524">
    <property type="term" value="F:ATP binding"/>
    <property type="evidence" value="ECO:0007669"/>
    <property type="project" value="UniProtKB-KW"/>
</dbReference>
<evidence type="ECO:0000256" key="5">
    <source>
        <dbReference type="ARBA" id="ARBA00022679"/>
    </source>
</evidence>
<evidence type="ECO:0000256" key="17">
    <source>
        <dbReference type="ARBA" id="ARBA00048659"/>
    </source>
</evidence>
<evidence type="ECO:0000256" key="18">
    <source>
        <dbReference type="ARBA" id="ARBA00048977"/>
    </source>
</evidence>
<keyword evidence="9" id="KW-0547">Nucleotide-binding</keyword>
<evidence type="ECO:0000256" key="19">
    <source>
        <dbReference type="SAM" id="MobiDB-lite"/>
    </source>
</evidence>
<protein>
    <recommendedName>
        <fullName evidence="3">non-specific serine/threonine protein kinase</fullName>
        <ecNumber evidence="3">2.7.11.1</ecNumber>
    </recommendedName>
</protein>
<evidence type="ECO:0000256" key="2">
    <source>
        <dbReference type="ARBA" id="ARBA00004479"/>
    </source>
</evidence>
<dbReference type="Gene3D" id="1.10.510.10">
    <property type="entry name" value="Transferase(Phosphotransferase) domain 1"/>
    <property type="match status" value="1"/>
</dbReference>
<dbReference type="SMART" id="SM00220">
    <property type="entry name" value="S_TKc"/>
    <property type="match status" value="1"/>
</dbReference>
<dbReference type="Gene3D" id="3.30.200.20">
    <property type="entry name" value="Phosphorylase Kinase, domain 1"/>
    <property type="match status" value="1"/>
</dbReference>
<evidence type="ECO:0000256" key="8">
    <source>
        <dbReference type="ARBA" id="ARBA00022729"/>
    </source>
</evidence>
<dbReference type="PANTHER" id="PTHR13954">
    <property type="entry name" value="IRE1-RELATED"/>
    <property type="match status" value="1"/>
</dbReference>
<keyword evidence="13" id="KW-0460">Magnesium</keyword>
<evidence type="ECO:0000256" key="7">
    <source>
        <dbReference type="ARBA" id="ARBA00022723"/>
    </source>
</evidence>
<dbReference type="GO" id="GO:0004521">
    <property type="term" value="F:RNA endonuclease activity"/>
    <property type="evidence" value="ECO:0007669"/>
    <property type="project" value="EnsemblFungi"/>
</dbReference>
<evidence type="ECO:0000259" key="22">
    <source>
        <dbReference type="PROSITE" id="PS50011"/>
    </source>
</evidence>
<keyword evidence="5" id="KW-0808">Transferase</keyword>
<dbReference type="SUPFAM" id="SSF50998">
    <property type="entry name" value="Quinoprotein alcohol dehydrogenase-like"/>
    <property type="match status" value="1"/>
</dbReference>
<dbReference type="Proteomes" id="UP000190274">
    <property type="component" value="Chromosome F"/>
</dbReference>
<dbReference type="FunFam" id="1.10.510.10:FF:000572">
    <property type="entry name" value="Serine/threonine-protein kinase/endoribonuclease IRE1"/>
    <property type="match status" value="1"/>
</dbReference>
<feature type="transmembrane region" description="Helical" evidence="20">
    <location>
        <begin position="537"/>
        <end position="559"/>
    </location>
</feature>
<dbReference type="PROSITE" id="PS00108">
    <property type="entry name" value="PROTEIN_KINASE_ST"/>
    <property type="match status" value="1"/>
</dbReference>
<dbReference type="InterPro" id="IPR015943">
    <property type="entry name" value="WD40/YVTN_repeat-like_dom_sf"/>
</dbReference>
<dbReference type="InterPro" id="IPR000719">
    <property type="entry name" value="Prot_kinase_dom"/>
</dbReference>
<proteinExistence type="predicted"/>
<feature type="region of interest" description="Disordered" evidence="19">
    <location>
        <begin position="625"/>
        <end position="653"/>
    </location>
</feature>
<dbReference type="Gene3D" id="1.20.1440.180">
    <property type="entry name" value="KEN domain"/>
    <property type="match status" value="1"/>
</dbReference>
<dbReference type="GO" id="GO:0004674">
    <property type="term" value="F:protein serine/threonine kinase activity"/>
    <property type="evidence" value="ECO:0007669"/>
    <property type="project" value="UniProtKB-KW"/>
</dbReference>
<dbReference type="GO" id="GO:0034067">
    <property type="term" value="P:protein localization to Golgi apparatus"/>
    <property type="evidence" value="ECO:0007669"/>
    <property type="project" value="EnsemblFungi"/>
</dbReference>
<gene>
    <name evidence="24" type="ORF">LADA_0F11452G</name>
</gene>
<keyword evidence="25" id="KW-1185">Reference proteome</keyword>
<feature type="domain" description="Protein kinase" evidence="22">
    <location>
        <begin position="672"/>
        <end position="971"/>
    </location>
</feature>
<dbReference type="GO" id="GO:1990332">
    <property type="term" value="C:Ire1 complex"/>
    <property type="evidence" value="ECO:0007669"/>
    <property type="project" value="EnsemblFungi"/>
</dbReference>
<keyword evidence="11" id="KW-0378">Hydrolase</keyword>
<keyword evidence="15 20" id="KW-0472">Membrane</keyword>
<evidence type="ECO:0000256" key="13">
    <source>
        <dbReference type="ARBA" id="ARBA00022842"/>
    </source>
</evidence>
<dbReference type="InterPro" id="IPR018391">
    <property type="entry name" value="PQQ_b-propeller_rpt"/>
</dbReference>
<evidence type="ECO:0000256" key="1">
    <source>
        <dbReference type="ARBA" id="ARBA00001946"/>
    </source>
</evidence>
<evidence type="ECO:0000256" key="16">
    <source>
        <dbReference type="ARBA" id="ARBA00023180"/>
    </source>
</evidence>
<evidence type="ECO:0000256" key="10">
    <source>
        <dbReference type="ARBA" id="ARBA00022777"/>
    </source>
</evidence>
<comment type="catalytic activity">
    <reaction evidence="17">
        <text>L-threonyl-[protein] + ATP = O-phospho-L-threonyl-[protein] + ADP + H(+)</text>
        <dbReference type="Rhea" id="RHEA:46608"/>
        <dbReference type="Rhea" id="RHEA-COMP:11060"/>
        <dbReference type="Rhea" id="RHEA-COMP:11605"/>
        <dbReference type="ChEBI" id="CHEBI:15378"/>
        <dbReference type="ChEBI" id="CHEBI:30013"/>
        <dbReference type="ChEBI" id="CHEBI:30616"/>
        <dbReference type="ChEBI" id="CHEBI:61977"/>
        <dbReference type="ChEBI" id="CHEBI:456216"/>
        <dbReference type="EC" id="2.7.11.1"/>
    </reaction>
    <physiologicalReaction direction="left-to-right" evidence="17">
        <dbReference type="Rhea" id="RHEA:46609"/>
    </physiologicalReaction>
</comment>
<dbReference type="SUPFAM" id="SSF56112">
    <property type="entry name" value="Protein kinase-like (PK-like)"/>
    <property type="match status" value="1"/>
</dbReference>
<comment type="subcellular location">
    <subcellularLocation>
        <location evidence="2">Membrane</location>
        <topology evidence="2">Single-pass type I membrane protein</topology>
    </subcellularLocation>
</comment>
<sequence length="1104" mass="124117">MKRPKGVKLPFIFLWVSILCTQYALAGWFEWGQGRTAVSSETKTLVVDTVHPEVHTAKPIVFRKQKPGRDATNTITTSVNGAKETPYQSYSSLRGVQGISHSSSSKTGVSLLLNERSTDMLELMDVLIATDLDGGIHALNRNTGKIIWSTTNATHPVISVLEPPGVKNETLIVEPYGDGNIYYYNIFQGLQKLPISIKHLVDVSPLDLKTKIVVDEEGTLVDDEKIYAGARQSAVYSFDLKTGQKISEYGPGTNNKIYDESKSSCTSDYLNNSDCDDVFVIGISTYQLSIYNRQGMVYNVTYGAWQHNAADTKLASEYKRPSDGISIAPFDEKSLLAVESDLNYAKWISPPLPNTINNIFDLFVDKITNEKIILPHPLGHHSRHRGGNKVLLGLSSQNCLFAMSDVFYPSLVDSSSPSVHLKGNPKERISSSSPDFVPDSILGVHELSSLQFEEIIKDQPSSAQKSLPGNSMFLLDGPKRSPKDVKGLITEERPPNSLERYISREELLSLRLEAQEKLAEELLHNHQKSFTYRIANFIYRVVEGGLMLVFSFFVLGLMAKFKMVAPLHHFLERSGFLKGADLKESKIKIGEGSGSGSREPSTLEDSPGKHVKVIEATEDVDFLHKENSSDTKKRKRGSRGGRKQKKQTSTDAVEELGRAEDFESQTNLKHLTVSNKILGYGSSGTIVFQGTFQHRPVAVKRMLIDFFDIGTQEIKLLTESDHHPNVVRYYCSESSGRFLYIALELCMSTLEDVVEGREINSKVLEARKSLDPLNVLSQIAQGVAHLHSMNIVHRDLKPQNILVAPTRKYLQHLDHKLSSMRVLISDFGLCKRLETDQSSFHTKNGNASGTSGWKAPELLDGRGGQDSEFYSKDQDLSICDPLDGKRLTTAIDVFSMGCIFYYVLSKGGHPFGDKYSRDASILKGQYSIDGIKKTLKDRFAIVEANDLLTQMLSTKASRRPPAAEVLKHPLFWPLSKKLEFLLKVSDRFEIERRVPPSDLLLELEAVSERVIPNRDWASKFDPVFMENLGKYRKYNGDKLMDLLRAFRNKYHHFMDLPPELAEVMSPIPDGFYLYFARRFPRLLIEIYFVVQEHLRDDQILGIYF</sequence>